<dbReference type="InterPro" id="IPR023885">
    <property type="entry name" value="4Fe4S-binding_SPASM_dom"/>
</dbReference>
<evidence type="ECO:0000313" key="7">
    <source>
        <dbReference type="Proteomes" id="UP000184394"/>
    </source>
</evidence>
<reference evidence="6 7" key="1">
    <citation type="submission" date="2016-11" db="EMBL/GenBank/DDBJ databases">
        <authorList>
            <person name="Jaros S."/>
            <person name="Januszkiewicz K."/>
            <person name="Wedrychowicz H."/>
        </authorList>
    </citation>
    <scope>NUCLEOTIDE SEQUENCE [LARGE SCALE GENOMIC DNA]</scope>
    <source>
        <strain evidence="6 7">Y1</strain>
    </source>
</reference>
<keyword evidence="4" id="KW-0411">Iron-sulfur</keyword>
<dbReference type="OrthoDB" id="1854625at2"/>
<dbReference type="Proteomes" id="UP000184394">
    <property type="component" value="Unassembled WGS sequence"/>
</dbReference>
<dbReference type="SFLD" id="SFLDS00029">
    <property type="entry name" value="Radical_SAM"/>
    <property type="match status" value="1"/>
</dbReference>
<dbReference type="Gene3D" id="3.20.20.70">
    <property type="entry name" value="Aldolase class I"/>
    <property type="match status" value="1"/>
</dbReference>
<dbReference type="RefSeq" id="WP_072949678.1">
    <property type="nucleotide sequence ID" value="NZ_FRCT01000004.1"/>
</dbReference>
<protein>
    <submittedName>
        <fullName evidence="6">Radical SAM additional 4Fe4S-binding SPASM domain-containing protein</fullName>
    </submittedName>
</protein>
<dbReference type="GO" id="GO:0051536">
    <property type="term" value="F:iron-sulfur cluster binding"/>
    <property type="evidence" value="ECO:0007669"/>
    <property type="project" value="UniProtKB-KW"/>
</dbReference>
<accession>A0A1M7IGC3</accession>
<proteinExistence type="predicted"/>
<dbReference type="AlphaFoldDB" id="A0A1M7IGC3"/>
<dbReference type="SFLD" id="SFLDG01386">
    <property type="entry name" value="main_SPASM_domain-containing"/>
    <property type="match status" value="1"/>
</dbReference>
<organism evidence="6 7">
    <name type="scientific">Ruminococcus flavefaciens</name>
    <dbReference type="NCBI Taxonomy" id="1265"/>
    <lineage>
        <taxon>Bacteria</taxon>
        <taxon>Bacillati</taxon>
        <taxon>Bacillota</taxon>
        <taxon>Clostridia</taxon>
        <taxon>Eubacteriales</taxon>
        <taxon>Oscillospiraceae</taxon>
        <taxon>Ruminococcus</taxon>
    </lineage>
</organism>
<dbReference type="PANTHER" id="PTHR11228:SF7">
    <property type="entry name" value="PQQA PEPTIDE CYCLASE"/>
    <property type="match status" value="1"/>
</dbReference>
<dbReference type="GO" id="GO:0046872">
    <property type="term" value="F:metal ion binding"/>
    <property type="evidence" value="ECO:0007669"/>
    <property type="project" value="UniProtKB-KW"/>
</dbReference>
<dbReference type="InterPro" id="IPR013785">
    <property type="entry name" value="Aldolase_TIM"/>
</dbReference>
<dbReference type="Pfam" id="PF04055">
    <property type="entry name" value="Radical_SAM"/>
    <property type="match status" value="1"/>
</dbReference>
<dbReference type="InterPro" id="IPR050377">
    <property type="entry name" value="Radical_SAM_PqqE_MftC-like"/>
</dbReference>
<evidence type="ECO:0000256" key="2">
    <source>
        <dbReference type="ARBA" id="ARBA00022723"/>
    </source>
</evidence>
<dbReference type="SFLD" id="SFLDG01067">
    <property type="entry name" value="SPASM/twitch_domain_containing"/>
    <property type="match status" value="1"/>
</dbReference>
<sequence length="445" mass="51098">MEEEKEMELELDKVYALPDFEYIEYNGYCLAIAPELAKWIVLENNEQYEILNMFTEGFDIQTALARFEDNQEDVIAVLTQLEAKQIETSETRSIFSNTRLHLHLTNKCNLHCPHCYMNSGAALSNELTTDEIKMLCDEFKSCGGTDVSLTGGEPTSRMDFLEIAEYISSIGMKVSVFTNGFSWNENMVERFSKLNVEGVQISIDGYDEATNSTIRGKGVFRRALDTIDLFVKKHIYVKIAVTAPYEIIKEHQEEYISFSKALIEKYSTDAIEINYSYFFMPGRELVPDRISEIKDEYYNLVDKVVTSVYGNIEEDAFVSNLTDCIQDSCGYGGLNVMANGDFYFCDRIPDVNKSGNIRNMPFSRIYELMKIAEEAGKIINFKPCGDCELRFICGGGCRAEHFQTFTKIEDVKKIDFGSIPPRKCDKEHKEKFYRLMINTNERFFC</sequence>
<evidence type="ECO:0000256" key="1">
    <source>
        <dbReference type="ARBA" id="ARBA00022691"/>
    </source>
</evidence>
<gene>
    <name evidence="6" type="ORF">SAMN04487860_10497</name>
</gene>
<dbReference type="InterPro" id="IPR058240">
    <property type="entry name" value="rSAM_sf"/>
</dbReference>
<dbReference type="EMBL" id="FRCT01000004">
    <property type="protein sequence ID" value="SHM39705.1"/>
    <property type="molecule type" value="Genomic_DNA"/>
</dbReference>
<evidence type="ECO:0000259" key="5">
    <source>
        <dbReference type="PROSITE" id="PS51918"/>
    </source>
</evidence>
<name>A0A1M7IGC3_RUMFL</name>
<dbReference type="NCBIfam" id="TIGR04085">
    <property type="entry name" value="rSAM_more_4Fe4S"/>
    <property type="match status" value="1"/>
</dbReference>
<dbReference type="CDD" id="cd01335">
    <property type="entry name" value="Radical_SAM"/>
    <property type="match status" value="1"/>
</dbReference>
<evidence type="ECO:0000256" key="3">
    <source>
        <dbReference type="ARBA" id="ARBA00023004"/>
    </source>
</evidence>
<feature type="domain" description="Radical SAM core" evidence="5">
    <location>
        <begin position="94"/>
        <end position="311"/>
    </location>
</feature>
<evidence type="ECO:0000313" key="6">
    <source>
        <dbReference type="EMBL" id="SHM39705.1"/>
    </source>
</evidence>
<dbReference type="GO" id="GO:0003824">
    <property type="term" value="F:catalytic activity"/>
    <property type="evidence" value="ECO:0007669"/>
    <property type="project" value="InterPro"/>
</dbReference>
<keyword evidence="3" id="KW-0408">Iron</keyword>
<dbReference type="PROSITE" id="PS51918">
    <property type="entry name" value="RADICAL_SAM"/>
    <property type="match status" value="1"/>
</dbReference>
<keyword evidence="2" id="KW-0479">Metal-binding</keyword>
<evidence type="ECO:0000256" key="4">
    <source>
        <dbReference type="ARBA" id="ARBA00023014"/>
    </source>
</evidence>
<dbReference type="PANTHER" id="PTHR11228">
    <property type="entry name" value="RADICAL SAM DOMAIN PROTEIN"/>
    <property type="match status" value="1"/>
</dbReference>
<dbReference type="SUPFAM" id="SSF102114">
    <property type="entry name" value="Radical SAM enzymes"/>
    <property type="match status" value="1"/>
</dbReference>
<dbReference type="InterPro" id="IPR007197">
    <property type="entry name" value="rSAM"/>
</dbReference>
<keyword evidence="1" id="KW-0949">S-adenosyl-L-methionine</keyword>